<comment type="cofactor">
    <cofactor evidence="1 13">
        <name>FAD</name>
        <dbReference type="ChEBI" id="CHEBI:57692"/>
    </cofactor>
</comment>
<accession>A0A6M0Q7Q6</accession>
<evidence type="ECO:0000256" key="1">
    <source>
        <dbReference type="ARBA" id="ARBA00001974"/>
    </source>
</evidence>
<dbReference type="FunFam" id="3.90.700.10:FF:000002">
    <property type="entry name" value="L-aspartate oxidase"/>
    <property type="match status" value="1"/>
</dbReference>
<evidence type="ECO:0000256" key="2">
    <source>
        <dbReference type="ARBA" id="ARBA00004950"/>
    </source>
</evidence>
<evidence type="ECO:0000256" key="7">
    <source>
        <dbReference type="ARBA" id="ARBA00022642"/>
    </source>
</evidence>
<dbReference type="UniPathway" id="UPA00253">
    <property type="reaction ID" value="UER00326"/>
</dbReference>
<dbReference type="Gene3D" id="1.20.58.100">
    <property type="entry name" value="Fumarate reductase/succinate dehydrogenase flavoprotein-like, C-terminal domain"/>
    <property type="match status" value="1"/>
</dbReference>
<dbReference type="AlphaFoldDB" id="A0A6M0Q7Q6"/>
<evidence type="ECO:0000259" key="14">
    <source>
        <dbReference type="Pfam" id="PF00890"/>
    </source>
</evidence>
<gene>
    <name evidence="16" type="primary">nadB</name>
    <name evidence="16" type="ORF">G4D63_08470</name>
</gene>
<dbReference type="InterPro" id="IPR037099">
    <property type="entry name" value="Fum_R/Succ_DH_flav-like_C_sf"/>
</dbReference>
<protein>
    <recommendedName>
        <fullName evidence="5 11">L-aspartate oxidase</fullName>
        <ecNumber evidence="4 11">1.4.3.16</ecNumber>
    </recommendedName>
</protein>
<evidence type="ECO:0000256" key="10">
    <source>
        <dbReference type="ARBA" id="ARBA00048305"/>
    </source>
</evidence>
<dbReference type="InterPro" id="IPR003953">
    <property type="entry name" value="FAD-dep_OxRdtase_2_FAD-bd"/>
</dbReference>
<dbReference type="InterPro" id="IPR036188">
    <property type="entry name" value="FAD/NAD-bd_sf"/>
</dbReference>
<evidence type="ECO:0000313" key="16">
    <source>
        <dbReference type="EMBL" id="NEY71779.1"/>
    </source>
</evidence>
<dbReference type="GO" id="GO:0008734">
    <property type="term" value="F:L-aspartate oxidase activity"/>
    <property type="evidence" value="ECO:0007669"/>
    <property type="project" value="UniProtKB-UniRule"/>
</dbReference>
<dbReference type="PIRSF" id="PIRSF000171">
    <property type="entry name" value="SDHA_APRA_LASPO"/>
    <property type="match status" value="1"/>
</dbReference>
<evidence type="ECO:0000256" key="5">
    <source>
        <dbReference type="ARBA" id="ARBA00021901"/>
    </source>
</evidence>
<evidence type="ECO:0000256" key="12">
    <source>
        <dbReference type="PIRSR" id="PIRSR000171-1"/>
    </source>
</evidence>
<dbReference type="Gene3D" id="3.50.50.60">
    <property type="entry name" value="FAD/NAD(P)-binding domain"/>
    <property type="match status" value="1"/>
</dbReference>
<name>A0A6M0Q7Q6_9BACI</name>
<evidence type="ECO:0000256" key="4">
    <source>
        <dbReference type="ARBA" id="ARBA00012173"/>
    </source>
</evidence>
<dbReference type="GO" id="GO:0005737">
    <property type="term" value="C:cytoplasm"/>
    <property type="evidence" value="ECO:0007669"/>
    <property type="project" value="UniProtKB-SubCell"/>
</dbReference>
<evidence type="ECO:0000256" key="6">
    <source>
        <dbReference type="ARBA" id="ARBA00022630"/>
    </source>
</evidence>
<comment type="subcellular location">
    <subcellularLocation>
        <location evidence="13">Cytoplasm</location>
    </subcellularLocation>
</comment>
<comment type="catalytic activity">
    <reaction evidence="10">
        <text>L-aspartate + O2 = iminosuccinate + H2O2</text>
        <dbReference type="Rhea" id="RHEA:25876"/>
        <dbReference type="ChEBI" id="CHEBI:15379"/>
        <dbReference type="ChEBI" id="CHEBI:16240"/>
        <dbReference type="ChEBI" id="CHEBI:29991"/>
        <dbReference type="ChEBI" id="CHEBI:77875"/>
        <dbReference type="EC" id="1.4.3.16"/>
    </reaction>
    <physiologicalReaction direction="left-to-right" evidence="10">
        <dbReference type="Rhea" id="RHEA:25877"/>
    </physiologicalReaction>
</comment>
<comment type="caution">
    <text evidence="16">The sequence shown here is derived from an EMBL/GenBank/DDBJ whole genome shotgun (WGS) entry which is preliminary data.</text>
</comment>
<keyword evidence="8 13" id="KW-0274">FAD</keyword>
<dbReference type="PANTHER" id="PTHR42716">
    <property type="entry name" value="L-ASPARTATE OXIDASE"/>
    <property type="match status" value="1"/>
</dbReference>
<feature type="domain" description="Fumarate reductase/succinate dehydrogenase flavoprotein-like C-terminal" evidence="15">
    <location>
        <begin position="416"/>
        <end position="504"/>
    </location>
</feature>
<evidence type="ECO:0000256" key="13">
    <source>
        <dbReference type="RuleBase" id="RU362049"/>
    </source>
</evidence>
<evidence type="ECO:0000256" key="8">
    <source>
        <dbReference type="ARBA" id="ARBA00022827"/>
    </source>
</evidence>
<sequence length="514" mass="56308">MFMPKSDVVIIGSGLAALVAANRLCMEKNVIIFTKSSKYNSNSMLAQGGVAAAISSDDDWSTHFNDTILAGCGHNLESAVKALVQEGPRYMEELIQQGMQFDKDEAGRIKLGQEGAHSIRRILHAGGDATGKALVQFLLKKLCNKVQIIEHELAIDLIVNDGSCVGVQTLDEHSQLTSYYANHVILATGGCGGLYEHSSNDHSIVGDGYAMAYRAGADLIDMEFIQFHPTLLYVNGHCPGLISEAVRGEGATLVTKNGRKIMEGQHPLLDLAPRDVVARVIFEEVKKGESIFLDITMIENFSSHFPTITSLCKRNGISPSDGKIPVVPGAHFMMGGIKVDSYSQSTIPGLFAIGEVACTGVHGANRLASNSLLEGIVFSNLMADFILSQATRPVSQKALRDERPTVQSKNQLPTKEEIKEMMMKSVGIVRSKRELEEVVMVLEPYIQLKPKELHFNKEKICLLNMITTAWLIASSALHREESRGGHYRADFPDVNKVWDHRTITRNALEHAVVN</sequence>
<dbReference type="PANTHER" id="PTHR42716:SF2">
    <property type="entry name" value="L-ASPARTATE OXIDASE, CHLOROPLASTIC"/>
    <property type="match status" value="1"/>
</dbReference>
<dbReference type="EMBL" id="JAAIWM010000002">
    <property type="protein sequence ID" value="NEY71779.1"/>
    <property type="molecule type" value="Genomic_DNA"/>
</dbReference>
<dbReference type="SUPFAM" id="SSF56425">
    <property type="entry name" value="Succinate dehydrogenase/fumarate reductase flavoprotein, catalytic domain"/>
    <property type="match status" value="1"/>
</dbReference>
<dbReference type="EC" id="1.4.3.16" evidence="4 11"/>
<keyword evidence="6 13" id="KW-0285">Flavoprotein</keyword>
<dbReference type="Pfam" id="PF00890">
    <property type="entry name" value="FAD_binding_2"/>
    <property type="match status" value="1"/>
</dbReference>
<comment type="similarity">
    <text evidence="3 13">Belongs to the FAD-dependent oxidoreductase 2 family. NadB subfamily.</text>
</comment>
<dbReference type="InterPro" id="IPR015939">
    <property type="entry name" value="Fum_Rdtase/Succ_DH_flav-like_C"/>
</dbReference>
<comment type="pathway">
    <text evidence="2 13">Cofactor biosynthesis; NAD(+) biosynthesis; iminoaspartate from L-aspartate (oxidase route): step 1/1.</text>
</comment>
<dbReference type="Pfam" id="PF02910">
    <property type="entry name" value="Succ_DH_flav_C"/>
    <property type="match status" value="1"/>
</dbReference>
<feature type="domain" description="FAD-dependent oxidoreductase 2 FAD-binding" evidence="14">
    <location>
        <begin position="7"/>
        <end position="372"/>
    </location>
</feature>
<keyword evidence="7 13" id="KW-0662">Pyridine nucleotide biosynthesis</keyword>
<comment type="function">
    <text evidence="13">Catalyzes the oxidation of L-aspartate to iminoaspartate.</text>
</comment>
<dbReference type="SUPFAM" id="SSF46977">
    <property type="entry name" value="Succinate dehydrogenase/fumarate reductase flavoprotein C-terminal domain"/>
    <property type="match status" value="1"/>
</dbReference>
<evidence type="ECO:0000256" key="9">
    <source>
        <dbReference type="ARBA" id="ARBA00023002"/>
    </source>
</evidence>
<dbReference type="NCBIfam" id="TIGR00551">
    <property type="entry name" value="nadB"/>
    <property type="match status" value="1"/>
</dbReference>
<reference evidence="16 17" key="1">
    <citation type="submission" date="2020-02" db="EMBL/GenBank/DDBJ databases">
        <title>Bacillus aquiflavi sp. nov., isolated from yellow water of strong flavor Chinese baijiu in Yibin region of China.</title>
        <authorList>
            <person name="Xie J."/>
        </authorList>
    </citation>
    <scope>NUCLEOTIDE SEQUENCE [LARGE SCALE GENOMIC DNA]</scope>
    <source>
        <strain evidence="16 17">SA4</strain>
    </source>
</reference>
<dbReference type="Proteomes" id="UP000481043">
    <property type="component" value="Unassembled WGS sequence"/>
</dbReference>
<dbReference type="GO" id="GO:0033765">
    <property type="term" value="F:steroid dehydrogenase activity, acting on the CH-CH group of donors"/>
    <property type="evidence" value="ECO:0007669"/>
    <property type="project" value="UniProtKB-ARBA"/>
</dbReference>
<dbReference type="InterPro" id="IPR027477">
    <property type="entry name" value="Succ_DH/fumarate_Rdtase_cat_sf"/>
</dbReference>
<keyword evidence="17" id="KW-1185">Reference proteome</keyword>
<dbReference type="Gene3D" id="3.90.700.10">
    <property type="entry name" value="Succinate dehydrogenase/fumarate reductase flavoprotein, catalytic domain"/>
    <property type="match status" value="1"/>
</dbReference>
<dbReference type="SUPFAM" id="SSF51905">
    <property type="entry name" value="FAD/NAD(P)-binding domain"/>
    <property type="match status" value="1"/>
</dbReference>
<evidence type="ECO:0000259" key="15">
    <source>
        <dbReference type="Pfam" id="PF02910"/>
    </source>
</evidence>
<dbReference type="GO" id="GO:0034628">
    <property type="term" value="P:'de novo' NAD+ biosynthetic process from L-aspartate"/>
    <property type="evidence" value="ECO:0007669"/>
    <property type="project" value="TreeGrafter"/>
</dbReference>
<evidence type="ECO:0000256" key="3">
    <source>
        <dbReference type="ARBA" id="ARBA00008562"/>
    </source>
</evidence>
<organism evidence="16 17">
    <name type="scientific">Bacillus mesophilus</name>
    <dbReference type="NCBI Taxonomy" id="1808955"/>
    <lineage>
        <taxon>Bacteria</taxon>
        <taxon>Bacillati</taxon>
        <taxon>Bacillota</taxon>
        <taxon>Bacilli</taxon>
        <taxon>Bacillales</taxon>
        <taxon>Bacillaceae</taxon>
        <taxon>Bacillus</taxon>
    </lineage>
</organism>
<feature type="active site" description="Proton acceptor" evidence="12">
    <location>
        <position position="274"/>
    </location>
</feature>
<keyword evidence="9 13" id="KW-0560">Oxidoreductase</keyword>
<evidence type="ECO:0000256" key="11">
    <source>
        <dbReference type="NCBIfam" id="TIGR00551"/>
    </source>
</evidence>
<proteinExistence type="inferred from homology"/>
<evidence type="ECO:0000313" key="17">
    <source>
        <dbReference type="Proteomes" id="UP000481043"/>
    </source>
</evidence>
<dbReference type="PRINTS" id="PR00368">
    <property type="entry name" value="FADPNR"/>
</dbReference>
<dbReference type="NCBIfam" id="NF005978">
    <property type="entry name" value="PRK08071.1"/>
    <property type="match status" value="1"/>
</dbReference>
<dbReference type="InterPro" id="IPR005288">
    <property type="entry name" value="NadB"/>
</dbReference>